<evidence type="ECO:0000313" key="2">
    <source>
        <dbReference type="EMBL" id="KGE12948.1"/>
    </source>
</evidence>
<accession>A0A0B8T2A3</accession>
<gene>
    <name evidence="2" type="ORF">DI53_3165</name>
</gene>
<dbReference type="EMBL" id="JJMU01000061">
    <property type="protein sequence ID" value="KGE12948.1"/>
    <property type="molecule type" value="Genomic_DNA"/>
</dbReference>
<keyword evidence="3" id="KW-1185">Reference proteome</keyword>
<organism evidence="2 3">
    <name type="scientific">Sphingobacterium deserti</name>
    <dbReference type="NCBI Taxonomy" id="1229276"/>
    <lineage>
        <taxon>Bacteria</taxon>
        <taxon>Pseudomonadati</taxon>
        <taxon>Bacteroidota</taxon>
        <taxon>Sphingobacteriia</taxon>
        <taxon>Sphingobacteriales</taxon>
        <taxon>Sphingobacteriaceae</taxon>
        <taxon>Sphingobacterium</taxon>
    </lineage>
</organism>
<dbReference type="PATRIC" id="fig|1229276.3.peg.3274"/>
<name>A0A0B8T2A3_9SPHI</name>
<dbReference type="AlphaFoldDB" id="A0A0B8T2A3"/>
<protein>
    <submittedName>
        <fullName evidence="2">Uncharacterized protein</fullName>
    </submittedName>
</protein>
<sequence length="88" mass="9411">MSFTLKSTSPLTEGIERPPLVQMLVKPGLNSKLKIQYIPPSVTVSIVSLEGSLAAGSVSRIQVGSPGDPNTPEVEDWTIDGSDKQIYL</sequence>
<dbReference type="Proteomes" id="UP000031802">
    <property type="component" value="Unassembled WGS sequence"/>
</dbReference>
<comment type="caution">
    <text evidence="2">The sequence shown here is derived from an EMBL/GenBank/DDBJ whole genome shotgun (WGS) entry which is preliminary data.</text>
</comment>
<evidence type="ECO:0000256" key="1">
    <source>
        <dbReference type="SAM" id="MobiDB-lite"/>
    </source>
</evidence>
<reference evidence="2 3" key="2">
    <citation type="journal article" date="2015" name="PLoS ONE">
        <title>Whole-Genome Optical Mapping and Finished Genome Sequence of Sphingobacterium deserti sp. nov., a New Species Isolated from the Western Desert of China.</title>
        <authorList>
            <person name="Teng C."/>
            <person name="Zhou Z."/>
            <person name="Molnar I."/>
            <person name="Li X."/>
            <person name="Tang R."/>
            <person name="Chen M."/>
            <person name="Wang L."/>
            <person name="Su S."/>
            <person name="Zhang W."/>
            <person name="Lin M."/>
        </authorList>
    </citation>
    <scope>NUCLEOTIDE SEQUENCE [LARGE SCALE GENOMIC DNA]</scope>
    <source>
        <strain evidence="3">ACCC05744</strain>
    </source>
</reference>
<proteinExistence type="predicted"/>
<evidence type="ECO:0000313" key="3">
    <source>
        <dbReference type="Proteomes" id="UP000031802"/>
    </source>
</evidence>
<reference evidence="3" key="1">
    <citation type="submission" date="2014-04" db="EMBL/GenBank/DDBJ databases">
        <title>Whole-Genome optical mapping and complete genome sequence of Sphingobacterium deserti sp. nov., a new spaces isolated from desert in the west of China.</title>
        <authorList>
            <person name="Teng C."/>
            <person name="Zhou Z."/>
            <person name="Li X."/>
            <person name="Chen M."/>
            <person name="Lin M."/>
            <person name="Wang L."/>
            <person name="Su S."/>
            <person name="Zhang C."/>
            <person name="Zhang W."/>
        </authorList>
    </citation>
    <scope>NUCLEOTIDE SEQUENCE [LARGE SCALE GENOMIC DNA]</scope>
    <source>
        <strain evidence="3">ACCC05744</strain>
    </source>
</reference>
<feature type="region of interest" description="Disordered" evidence="1">
    <location>
        <begin position="60"/>
        <end position="88"/>
    </location>
</feature>